<feature type="transmembrane region" description="Helical" evidence="2">
    <location>
        <begin position="224"/>
        <end position="241"/>
    </location>
</feature>
<evidence type="ECO:0000256" key="2">
    <source>
        <dbReference type="SAM" id="Phobius"/>
    </source>
</evidence>
<keyword evidence="4" id="KW-1185">Reference proteome</keyword>
<proteinExistence type="predicted"/>
<feature type="transmembrane region" description="Helical" evidence="2">
    <location>
        <begin position="294"/>
        <end position="312"/>
    </location>
</feature>
<keyword evidence="2" id="KW-0812">Transmembrane</keyword>
<gene>
    <name evidence="3" type="ORF">STCU_11619</name>
</gene>
<keyword evidence="2" id="KW-0472">Membrane</keyword>
<evidence type="ECO:0000313" key="4">
    <source>
        <dbReference type="Proteomes" id="UP000015354"/>
    </source>
</evidence>
<name>S9UMR7_9TRYP</name>
<evidence type="ECO:0000313" key="3">
    <source>
        <dbReference type="EMBL" id="EPY15996.1"/>
    </source>
</evidence>
<accession>S9UMR7</accession>
<organism evidence="3 4">
    <name type="scientific">Strigomonas culicis</name>
    <dbReference type="NCBI Taxonomy" id="28005"/>
    <lineage>
        <taxon>Eukaryota</taxon>
        <taxon>Discoba</taxon>
        <taxon>Euglenozoa</taxon>
        <taxon>Kinetoplastea</taxon>
        <taxon>Metakinetoplastina</taxon>
        <taxon>Trypanosomatida</taxon>
        <taxon>Trypanosomatidae</taxon>
        <taxon>Strigomonadinae</taxon>
        <taxon>Strigomonas</taxon>
    </lineage>
</organism>
<dbReference type="Proteomes" id="UP000015354">
    <property type="component" value="Unassembled WGS sequence"/>
</dbReference>
<feature type="region of interest" description="Disordered" evidence="1">
    <location>
        <begin position="321"/>
        <end position="361"/>
    </location>
</feature>
<comment type="caution">
    <text evidence="3">The sequence shown here is derived from an EMBL/GenBank/DDBJ whole genome shotgun (WGS) entry which is preliminary data.</text>
</comment>
<reference evidence="3 4" key="1">
    <citation type="journal article" date="2013" name="PLoS ONE">
        <title>Predicting the Proteins of Angomonas deanei, Strigomonas culicis and Their Respective Endosymbionts Reveals New Aspects of the Trypanosomatidae Family.</title>
        <authorList>
            <person name="Motta M.C."/>
            <person name="Martins A.C."/>
            <person name="de Souza S.S."/>
            <person name="Catta-Preta C.M."/>
            <person name="Silva R."/>
            <person name="Klein C.C."/>
            <person name="de Almeida L.G."/>
            <person name="de Lima Cunha O."/>
            <person name="Ciapina L.P."/>
            <person name="Brocchi M."/>
            <person name="Colabardini A.C."/>
            <person name="de Araujo Lima B."/>
            <person name="Machado C.R."/>
            <person name="de Almeida Soares C.M."/>
            <person name="Probst C.M."/>
            <person name="de Menezes C.B."/>
            <person name="Thompson C.E."/>
            <person name="Bartholomeu D.C."/>
            <person name="Gradia D.F."/>
            <person name="Pavoni D.P."/>
            <person name="Grisard E.C."/>
            <person name="Fantinatti-Garboggini F."/>
            <person name="Marchini F.K."/>
            <person name="Rodrigues-Luiz G.F."/>
            <person name="Wagner G."/>
            <person name="Goldman G.H."/>
            <person name="Fietto J.L."/>
            <person name="Elias M.C."/>
            <person name="Goldman M.H."/>
            <person name="Sagot M.F."/>
            <person name="Pereira M."/>
            <person name="Stoco P.H."/>
            <person name="de Mendonca-Neto R.P."/>
            <person name="Teixeira S.M."/>
            <person name="Maciel T.E."/>
            <person name="de Oliveira Mendes T.A."/>
            <person name="Urmenyi T.P."/>
            <person name="de Souza W."/>
            <person name="Schenkman S."/>
            <person name="de Vasconcelos A.T."/>
        </authorList>
    </citation>
    <scope>NUCLEOTIDE SEQUENCE [LARGE SCALE GENOMIC DNA]</scope>
</reference>
<evidence type="ECO:0000256" key="1">
    <source>
        <dbReference type="SAM" id="MobiDB-lite"/>
    </source>
</evidence>
<dbReference type="AlphaFoldDB" id="S9UMR7"/>
<feature type="compositionally biased region" description="Basic and acidic residues" evidence="1">
    <location>
        <begin position="349"/>
        <end position="361"/>
    </location>
</feature>
<protein>
    <submittedName>
        <fullName evidence="3">Uncharacterized protein</fullName>
    </submittedName>
</protein>
<dbReference type="EMBL" id="ATMH01011604">
    <property type="protein sequence ID" value="EPY15996.1"/>
    <property type="molecule type" value="Genomic_DNA"/>
</dbReference>
<sequence>MPAPTAAEHGPRWACACLLSARALQLAMLLYVSYASLVAMGNPLFVRPEGLYEVRPLAATSAGGGSHHLLPTAVRSLPDALTTPRCGTLFYQNVTTARELAGSRNSGSARPPDCVFLDYRAEVRLWETELKYSRSAADPALPGASLTFYGYRTYANEVLFRSNALAPRLRVCARLHAVLLTLSVLTGSALTADVFRLLGLVRFGPAASLRRQRRRQERQQQPRGWGLPLFVLVLVLLLGAVRHGARAYEAALAVAPPAAAAADCRRPITEGYVSSFAAYGFTVPDGRALGGPAALLPVLVTLLAECVFSVVAQQRCCGRRHDPGADAAGDDPPRPRRYQPSSLLLPQEQHLREEGAEKKRQ</sequence>
<keyword evidence="2" id="KW-1133">Transmembrane helix</keyword>